<organism evidence="22 23">
    <name type="scientific">Thermaerobacter composti</name>
    <dbReference type="NCBI Taxonomy" id="554949"/>
    <lineage>
        <taxon>Bacteria</taxon>
        <taxon>Bacillati</taxon>
        <taxon>Bacillota</taxon>
        <taxon>Clostridia</taxon>
        <taxon>Eubacteriales</taxon>
        <taxon>Clostridiales Family XVII. Incertae Sedis</taxon>
        <taxon>Thermaerobacter</taxon>
    </lineage>
</organism>
<evidence type="ECO:0000256" key="11">
    <source>
        <dbReference type="ARBA" id="ARBA00022777"/>
    </source>
</evidence>
<comment type="similarity">
    <text evidence="4">In the C-terminal section; belongs to the PEP-utilizing enzyme family.</text>
</comment>
<dbReference type="NCBIfam" id="NF004978">
    <property type="entry name" value="PRK06354.1"/>
    <property type="match status" value="1"/>
</dbReference>
<evidence type="ECO:0000256" key="5">
    <source>
        <dbReference type="ARBA" id="ARBA00008663"/>
    </source>
</evidence>
<dbReference type="InterPro" id="IPR001697">
    <property type="entry name" value="Pyr_Knase"/>
</dbReference>
<dbReference type="InterPro" id="IPR036918">
    <property type="entry name" value="Pyrv_Knase_C_sf"/>
</dbReference>
<comment type="cofactor">
    <cofactor evidence="1">
        <name>Mg(2+)</name>
        <dbReference type="ChEBI" id="CHEBI:18420"/>
    </cofactor>
</comment>
<evidence type="ECO:0000256" key="1">
    <source>
        <dbReference type="ARBA" id="ARBA00001946"/>
    </source>
</evidence>
<dbReference type="SUPFAM" id="SSF52009">
    <property type="entry name" value="Phosphohistidine domain"/>
    <property type="match status" value="1"/>
</dbReference>
<keyword evidence="9" id="KW-0479">Metal-binding</keyword>
<evidence type="ECO:0000256" key="18">
    <source>
        <dbReference type="SAM" id="MobiDB-lite"/>
    </source>
</evidence>
<dbReference type="InterPro" id="IPR011037">
    <property type="entry name" value="Pyrv_Knase-like_insert_dom_sf"/>
</dbReference>
<evidence type="ECO:0000313" key="23">
    <source>
        <dbReference type="Proteomes" id="UP001304683"/>
    </source>
</evidence>
<feature type="domain" description="Pyruvate kinase C-terminal" evidence="21">
    <location>
        <begin position="405"/>
        <end position="518"/>
    </location>
</feature>
<evidence type="ECO:0000256" key="3">
    <source>
        <dbReference type="ARBA" id="ARBA00004997"/>
    </source>
</evidence>
<evidence type="ECO:0000259" key="19">
    <source>
        <dbReference type="Pfam" id="PF00224"/>
    </source>
</evidence>
<evidence type="ECO:0000256" key="10">
    <source>
        <dbReference type="ARBA" id="ARBA00022741"/>
    </source>
</evidence>
<dbReference type="SUPFAM" id="SSF52935">
    <property type="entry name" value="PK C-terminal domain-like"/>
    <property type="match status" value="1"/>
</dbReference>
<dbReference type="EMBL" id="CP132508">
    <property type="protein sequence ID" value="WPD19414.1"/>
    <property type="molecule type" value="Genomic_DNA"/>
</dbReference>
<keyword evidence="11 22" id="KW-0418">Kinase</keyword>
<dbReference type="RefSeq" id="WP_318750946.1">
    <property type="nucleotide sequence ID" value="NZ_CP132508.1"/>
</dbReference>
<dbReference type="Gene3D" id="3.50.30.10">
    <property type="entry name" value="Phosphohistidine domain"/>
    <property type="match status" value="1"/>
</dbReference>
<evidence type="ECO:0000259" key="20">
    <source>
        <dbReference type="Pfam" id="PF00391"/>
    </source>
</evidence>
<evidence type="ECO:0000256" key="15">
    <source>
        <dbReference type="ARBA" id="ARBA00023152"/>
    </source>
</evidence>
<accession>A0ABZ0QQ80</accession>
<dbReference type="Pfam" id="PF02887">
    <property type="entry name" value="PK_C"/>
    <property type="match status" value="1"/>
</dbReference>
<keyword evidence="12" id="KW-0067">ATP-binding</keyword>
<reference evidence="22 23" key="1">
    <citation type="submission" date="2023-08" db="EMBL/GenBank/DDBJ databases">
        <title>Genome sequence of Thermaerobacter compostii strain Ins1, a spore-forming filamentous bacterium isolated from a deep geothermal reservoir.</title>
        <authorList>
            <person name="Bregnard D."/>
            <person name="Gonzalez D."/>
            <person name="Junier P."/>
        </authorList>
    </citation>
    <scope>NUCLEOTIDE SEQUENCE [LARGE SCALE GENOMIC DNA]</scope>
    <source>
        <strain evidence="22 23">Ins1</strain>
    </source>
</reference>
<dbReference type="InterPro" id="IPR015793">
    <property type="entry name" value="Pyrv_Knase_brl"/>
</dbReference>
<keyword evidence="13" id="KW-0460">Magnesium</keyword>
<keyword evidence="10" id="KW-0547">Nucleotide-binding</keyword>
<dbReference type="Gene3D" id="3.20.20.60">
    <property type="entry name" value="Phosphoenolpyruvate-binding domains"/>
    <property type="match status" value="2"/>
</dbReference>
<evidence type="ECO:0000259" key="21">
    <source>
        <dbReference type="Pfam" id="PF02887"/>
    </source>
</evidence>
<dbReference type="Gene3D" id="3.40.1380.20">
    <property type="entry name" value="Pyruvate kinase, C-terminal domain"/>
    <property type="match status" value="1"/>
</dbReference>
<dbReference type="Gene3D" id="2.40.33.10">
    <property type="entry name" value="PK beta-barrel domain-like"/>
    <property type="match status" value="2"/>
</dbReference>
<feature type="compositionally biased region" description="Low complexity" evidence="18">
    <location>
        <begin position="130"/>
        <end position="144"/>
    </location>
</feature>
<comment type="cofactor">
    <cofactor evidence="2">
        <name>K(+)</name>
        <dbReference type="ChEBI" id="CHEBI:29103"/>
    </cofactor>
</comment>
<name>A0ABZ0QQ80_9FIRM</name>
<dbReference type="InterPro" id="IPR015813">
    <property type="entry name" value="Pyrv/PenolPyrv_kinase-like_dom"/>
</dbReference>
<evidence type="ECO:0000313" key="22">
    <source>
        <dbReference type="EMBL" id="WPD19414.1"/>
    </source>
</evidence>
<evidence type="ECO:0000256" key="9">
    <source>
        <dbReference type="ARBA" id="ARBA00022723"/>
    </source>
</evidence>
<evidence type="ECO:0000256" key="2">
    <source>
        <dbReference type="ARBA" id="ARBA00001958"/>
    </source>
</evidence>
<keyword evidence="8 22" id="KW-0808">Transferase</keyword>
<comment type="similarity">
    <text evidence="5">Belongs to the pyruvate kinase family.</text>
</comment>
<protein>
    <recommendedName>
        <fullName evidence="7 17">Pyruvate kinase</fullName>
        <ecNumber evidence="6 17">2.7.1.40</ecNumber>
    </recommendedName>
</protein>
<dbReference type="SUPFAM" id="SSF50800">
    <property type="entry name" value="PK beta-barrel domain-like"/>
    <property type="match status" value="1"/>
</dbReference>
<dbReference type="SUPFAM" id="SSF51621">
    <property type="entry name" value="Phosphoenolpyruvate/pyruvate domain"/>
    <property type="match status" value="1"/>
</dbReference>
<keyword evidence="16 22" id="KW-0670">Pyruvate</keyword>
<evidence type="ECO:0000256" key="12">
    <source>
        <dbReference type="ARBA" id="ARBA00022840"/>
    </source>
</evidence>
<dbReference type="InterPro" id="IPR015806">
    <property type="entry name" value="Pyrv_Knase_insert_dom_sf"/>
</dbReference>
<evidence type="ECO:0000256" key="4">
    <source>
        <dbReference type="ARBA" id="ARBA00006237"/>
    </source>
</evidence>
<evidence type="ECO:0000256" key="8">
    <source>
        <dbReference type="ARBA" id="ARBA00022679"/>
    </source>
</evidence>
<feature type="compositionally biased region" description="Low complexity" evidence="18">
    <location>
        <begin position="112"/>
        <end position="122"/>
    </location>
</feature>
<evidence type="ECO:0000256" key="6">
    <source>
        <dbReference type="ARBA" id="ARBA00012142"/>
    </source>
</evidence>
<feature type="domain" description="Pyruvate kinase barrel" evidence="19">
    <location>
        <begin position="6"/>
        <end position="97"/>
    </location>
</feature>
<sequence>MAVEFRRTKIVCTLGPSTDDPAVLRRLLQAGMDVARINLSHGTAADHRRRVETLRAVARELGRDDVGILFDTRGPEVRVGPLPGGALELATGQRVALVAAGQGEANGGEGAPGSTPAARAAGSSGGTGADQGAAGAAAPSGAGSREALPEVPVIPLSYSRVATSVGPGDRILLDDGNLVLTVEGGDGVYVYCRVDAGGRLLQGKKATLPAESLDLPYLNEADRDDVRLGIELGIDFIAASFVRSAADVHALRRVIEEAGGDQWVIAKIENRLGVERLDEILASADGLMVARGDLGVELPVEEIPVLQKQIIQAANRAGKPVITATQMLESMVHHPRPTRAESTDVANAILDGTDAVMLSAETAAGRYPVEAVEIMARIARRTEAALDYAQRLARLAQEEHRTVTDAVSYASCTAAENLGAAAILTATQSGYTSRMISRYRPRQPIVALTPSPRVARKLSLVWGVRALVIEPQDDVDGLIEHALRGAVRGGFVRPGDLVVITAGVPVGQPGTTNMLQVHTVGQAVLRGTGVGQGSHTGPVRIVRDPEAAGPFHGGEVLVAAATDRDFMPLIEKAGALITEEGGLTSHAAIVGLHRGIPTIVGAAGALETLQDGETVTVDARRGLVYRGWARVG</sequence>
<dbReference type="GO" id="GO:0016301">
    <property type="term" value="F:kinase activity"/>
    <property type="evidence" value="ECO:0007669"/>
    <property type="project" value="UniProtKB-KW"/>
</dbReference>
<feature type="domain" description="PEP-utilising enzyme mobile" evidence="20">
    <location>
        <begin position="553"/>
        <end position="622"/>
    </location>
</feature>
<dbReference type="Pfam" id="PF00391">
    <property type="entry name" value="PEP-utilizers"/>
    <property type="match status" value="1"/>
</dbReference>
<feature type="domain" description="Pyruvate kinase barrel" evidence="19">
    <location>
        <begin position="153"/>
        <end position="372"/>
    </location>
</feature>
<dbReference type="Proteomes" id="UP001304683">
    <property type="component" value="Chromosome"/>
</dbReference>
<dbReference type="PANTHER" id="PTHR11817">
    <property type="entry name" value="PYRUVATE KINASE"/>
    <property type="match status" value="1"/>
</dbReference>
<evidence type="ECO:0000256" key="16">
    <source>
        <dbReference type="ARBA" id="ARBA00023317"/>
    </source>
</evidence>
<dbReference type="InterPro" id="IPR040442">
    <property type="entry name" value="Pyrv_kinase-like_dom_sf"/>
</dbReference>
<evidence type="ECO:0000256" key="14">
    <source>
        <dbReference type="ARBA" id="ARBA00022958"/>
    </source>
</evidence>
<dbReference type="InterPro" id="IPR008279">
    <property type="entry name" value="PEP-util_enz_mobile_dom"/>
</dbReference>
<evidence type="ECO:0000256" key="7">
    <source>
        <dbReference type="ARBA" id="ARBA00018587"/>
    </source>
</evidence>
<keyword evidence="14" id="KW-0630">Potassium</keyword>
<evidence type="ECO:0000256" key="17">
    <source>
        <dbReference type="NCBIfam" id="TIGR01064"/>
    </source>
</evidence>
<proteinExistence type="inferred from homology"/>
<dbReference type="InterPro" id="IPR036637">
    <property type="entry name" value="Phosphohistidine_dom_sf"/>
</dbReference>
<dbReference type="EC" id="2.7.1.40" evidence="6 17"/>
<keyword evidence="15" id="KW-0324">Glycolysis</keyword>
<evidence type="ECO:0000256" key="13">
    <source>
        <dbReference type="ARBA" id="ARBA00022842"/>
    </source>
</evidence>
<dbReference type="GO" id="GO:0004743">
    <property type="term" value="F:pyruvate kinase activity"/>
    <property type="evidence" value="ECO:0007669"/>
    <property type="project" value="UniProtKB-EC"/>
</dbReference>
<keyword evidence="23" id="KW-1185">Reference proteome</keyword>
<feature type="region of interest" description="Disordered" evidence="18">
    <location>
        <begin position="103"/>
        <end position="145"/>
    </location>
</feature>
<comment type="pathway">
    <text evidence="3">Carbohydrate degradation; glycolysis; pyruvate from D-glyceraldehyde 3-phosphate: step 5/5.</text>
</comment>
<dbReference type="InterPro" id="IPR015795">
    <property type="entry name" value="Pyrv_Knase_C"/>
</dbReference>
<gene>
    <name evidence="22" type="primary">pyk</name>
    <name evidence="22" type="ORF">Q5761_01715</name>
</gene>
<dbReference type="NCBIfam" id="TIGR01064">
    <property type="entry name" value="pyruv_kin"/>
    <property type="match status" value="1"/>
</dbReference>
<dbReference type="Pfam" id="PF00224">
    <property type="entry name" value="PK"/>
    <property type="match status" value="2"/>
</dbReference>